<keyword evidence="1" id="KW-0472">Membrane</keyword>
<keyword evidence="3" id="KW-1185">Reference proteome</keyword>
<dbReference type="Proteomes" id="UP000401081">
    <property type="component" value="Unassembled WGS sequence"/>
</dbReference>
<feature type="transmembrane region" description="Helical" evidence="1">
    <location>
        <begin position="312"/>
        <end position="334"/>
    </location>
</feature>
<protein>
    <submittedName>
        <fullName evidence="2">Uncharacterized protein</fullName>
    </submittedName>
</protein>
<feature type="transmembrane region" description="Helical" evidence="1">
    <location>
        <begin position="179"/>
        <end position="196"/>
    </location>
</feature>
<evidence type="ECO:0000313" key="3">
    <source>
        <dbReference type="Proteomes" id="UP000401081"/>
    </source>
</evidence>
<evidence type="ECO:0000256" key="1">
    <source>
        <dbReference type="SAM" id="Phobius"/>
    </source>
</evidence>
<dbReference type="EMBL" id="CAADJD010000023">
    <property type="protein sequence ID" value="VFS76510.1"/>
    <property type="molecule type" value="Genomic_DNA"/>
</dbReference>
<evidence type="ECO:0000313" key="2">
    <source>
        <dbReference type="EMBL" id="VFS76510.1"/>
    </source>
</evidence>
<name>A0A485BT61_KLUCR</name>
<keyword evidence="1" id="KW-0812">Transmembrane</keyword>
<keyword evidence="1" id="KW-1133">Transmembrane helix</keyword>
<dbReference type="AlphaFoldDB" id="A0A485BT61"/>
<feature type="transmembrane region" description="Helical" evidence="1">
    <location>
        <begin position="144"/>
        <end position="167"/>
    </location>
</feature>
<dbReference type="NCBIfam" id="NF033860">
    <property type="entry name" value="Wzy_O6_O28"/>
    <property type="match status" value="1"/>
</dbReference>
<feature type="transmembrane region" description="Helical" evidence="1">
    <location>
        <begin position="46"/>
        <end position="64"/>
    </location>
</feature>
<proteinExistence type="predicted"/>
<feature type="transmembrane region" description="Helical" evidence="1">
    <location>
        <begin position="84"/>
        <end position="105"/>
    </location>
</feature>
<organism evidence="2 3">
    <name type="scientific">Kluyvera cryocrescens</name>
    <name type="common">Kluyvera citrophila</name>
    <dbReference type="NCBI Taxonomy" id="580"/>
    <lineage>
        <taxon>Bacteria</taxon>
        <taxon>Pseudomonadati</taxon>
        <taxon>Pseudomonadota</taxon>
        <taxon>Gammaproteobacteria</taxon>
        <taxon>Enterobacterales</taxon>
        <taxon>Enterobacteriaceae</taxon>
        <taxon>Kluyvera</taxon>
    </lineage>
</organism>
<gene>
    <name evidence="2" type="ORF">NCTC12993_05428</name>
</gene>
<feature type="transmembrane region" description="Helical" evidence="1">
    <location>
        <begin position="7"/>
        <end position="26"/>
    </location>
</feature>
<feature type="transmembrane region" description="Helical" evidence="1">
    <location>
        <begin position="111"/>
        <end position="132"/>
    </location>
</feature>
<reference evidence="2 3" key="1">
    <citation type="submission" date="2019-03" db="EMBL/GenBank/DDBJ databases">
        <authorList>
            <consortium name="Pathogen Informatics"/>
        </authorList>
    </citation>
    <scope>NUCLEOTIDE SEQUENCE [LARGE SCALE GENOMIC DNA]</scope>
    <source>
        <strain evidence="2 3">NCTC12993</strain>
    </source>
</reference>
<accession>A0A485BT61</accession>
<feature type="transmembrane region" description="Helical" evidence="1">
    <location>
        <begin position="346"/>
        <end position="373"/>
    </location>
</feature>
<sequence>MTYKYYTLPITAFILILNVCAAYIIFSDQNNLIGDLVGISTTQHSVIYSLFLIAISLIGMALLFDMLEKIKPLLSIKDSDIFPLILITLELSFIIYVQFTGFFVAGNNARAGTLISAFFVLINIDVLVLIFITHCKDSKYKGLITALWVLSFIQRGWISYLFLLILITYVGRRVKNKNNWKIGIVTVLFVLILPYVQNLKNDIRNTGGNELPVSYSESIGQQLKKVIDRVQTVSHVAFILDNEVNLQKLKNSRVSTDFYQENISSVFLNKINLKNDALNTSDLLAKYIATDYDTSWNVNPSLVGWIIIQNDYYLLPVLWVIFLCLVFTMLSKAISNDEYTQNMRWLFWLVFLFPGWIFQFSSVILSLFIYILIHIAIGKFKRFIL</sequence>